<proteinExistence type="predicted"/>
<protein>
    <submittedName>
        <fullName evidence="4">DUF5641 domain-containing protein</fullName>
    </submittedName>
</protein>
<gene>
    <name evidence="2" type="ORF">NBR_LOCUS1199</name>
</gene>
<evidence type="ECO:0000256" key="1">
    <source>
        <dbReference type="SAM" id="MobiDB-lite"/>
    </source>
</evidence>
<dbReference type="WBParaSite" id="NBR_0000119801-mRNA-1">
    <property type="protein sequence ID" value="NBR_0000119801-mRNA-1"/>
    <property type="gene ID" value="NBR_0000119801"/>
</dbReference>
<feature type="compositionally biased region" description="Basic residues" evidence="1">
    <location>
        <begin position="85"/>
        <end position="99"/>
    </location>
</feature>
<reference evidence="2 3" key="2">
    <citation type="submission" date="2018-11" db="EMBL/GenBank/DDBJ databases">
        <authorList>
            <consortium name="Pathogen Informatics"/>
        </authorList>
    </citation>
    <scope>NUCLEOTIDE SEQUENCE [LARGE SCALE GENOMIC DNA]</scope>
</reference>
<dbReference type="EMBL" id="UYSL01000843">
    <property type="protein sequence ID" value="VDL64498.1"/>
    <property type="molecule type" value="Genomic_DNA"/>
</dbReference>
<dbReference type="AlphaFoldDB" id="A0A0N4XF96"/>
<evidence type="ECO:0000313" key="4">
    <source>
        <dbReference type="WBParaSite" id="NBR_0000119801-mRNA-1"/>
    </source>
</evidence>
<sequence>MELEVRRKTAVLRPIDFLLPFANLRIVPLPEDGAEENDGIYLPTISTKQQASEYFRGNMNRLAKLWKIWYENYILELRNFHQKRIKQKKLHKKVSKSRRSSPPDGRYTPKGGMATRTYH</sequence>
<organism evidence="4">
    <name type="scientific">Nippostrongylus brasiliensis</name>
    <name type="common">Rat hookworm</name>
    <dbReference type="NCBI Taxonomy" id="27835"/>
    <lineage>
        <taxon>Eukaryota</taxon>
        <taxon>Metazoa</taxon>
        <taxon>Ecdysozoa</taxon>
        <taxon>Nematoda</taxon>
        <taxon>Chromadorea</taxon>
        <taxon>Rhabditida</taxon>
        <taxon>Rhabditina</taxon>
        <taxon>Rhabditomorpha</taxon>
        <taxon>Strongyloidea</taxon>
        <taxon>Heligmosomidae</taxon>
        <taxon>Nippostrongylus</taxon>
    </lineage>
</organism>
<dbReference type="Proteomes" id="UP000271162">
    <property type="component" value="Unassembled WGS sequence"/>
</dbReference>
<keyword evidence="3" id="KW-1185">Reference proteome</keyword>
<evidence type="ECO:0000313" key="2">
    <source>
        <dbReference type="EMBL" id="VDL64498.1"/>
    </source>
</evidence>
<reference evidence="4" key="1">
    <citation type="submission" date="2017-02" db="UniProtKB">
        <authorList>
            <consortium name="WormBaseParasite"/>
        </authorList>
    </citation>
    <scope>IDENTIFICATION</scope>
</reference>
<feature type="region of interest" description="Disordered" evidence="1">
    <location>
        <begin position="85"/>
        <end position="119"/>
    </location>
</feature>
<accession>A0A0N4XF96</accession>
<name>A0A0N4XF96_NIPBR</name>
<evidence type="ECO:0000313" key="3">
    <source>
        <dbReference type="Proteomes" id="UP000271162"/>
    </source>
</evidence>